<dbReference type="InterPro" id="IPR011765">
    <property type="entry name" value="Pept_M16_N"/>
</dbReference>
<dbReference type="InterPro" id="IPR032632">
    <property type="entry name" value="Peptidase_M16_M"/>
</dbReference>
<keyword evidence="12" id="KW-1185">Reference proteome</keyword>
<gene>
    <name evidence="11" type="ORF">BGAL_0018g00390</name>
</gene>
<feature type="domain" description="Coenzyme PQQ synthesis protein F-like C-terminal lobe" evidence="10">
    <location>
        <begin position="805"/>
        <end position="903"/>
    </location>
</feature>
<comment type="caution">
    <text evidence="11">The sequence shown here is derived from an EMBL/GenBank/DDBJ whole genome shotgun (WGS) entry which is preliminary data.</text>
</comment>
<evidence type="ECO:0000256" key="3">
    <source>
        <dbReference type="ARBA" id="ARBA00022723"/>
    </source>
</evidence>
<evidence type="ECO:0000259" key="8">
    <source>
        <dbReference type="Pfam" id="PF05193"/>
    </source>
</evidence>
<dbReference type="Pfam" id="PF22456">
    <property type="entry name" value="PqqF-like_C_4"/>
    <property type="match status" value="1"/>
</dbReference>
<feature type="domain" description="Peptidase M16 C-terminal" evidence="8">
    <location>
        <begin position="225"/>
        <end position="394"/>
    </location>
</feature>
<evidence type="ECO:0000256" key="6">
    <source>
        <dbReference type="ARBA" id="ARBA00023049"/>
    </source>
</evidence>
<feature type="domain" description="Peptidase M16 middle/third" evidence="9">
    <location>
        <begin position="410"/>
        <end position="699"/>
    </location>
</feature>
<evidence type="ECO:0000259" key="9">
    <source>
        <dbReference type="Pfam" id="PF16187"/>
    </source>
</evidence>
<feature type="domain" description="Peptidase M16 N-terminal" evidence="7">
    <location>
        <begin position="38"/>
        <end position="197"/>
    </location>
</feature>
<dbReference type="InterPro" id="IPR011249">
    <property type="entry name" value="Metalloenz_LuxS/M16"/>
</dbReference>
<reference evidence="11 12" key="1">
    <citation type="submission" date="2017-12" db="EMBL/GenBank/DDBJ databases">
        <title>Comparative genomics of Botrytis spp.</title>
        <authorList>
            <person name="Valero-Jimenez C.A."/>
            <person name="Tapia P."/>
            <person name="Veloso J."/>
            <person name="Silva-Moreno E."/>
            <person name="Staats M."/>
            <person name="Valdes J.H."/>
            <person name="Van Kan J.A.L."/>
        </authorList>
    </citation>
    <scope>NUCLEOTIDE SEQUENCE [LARGE SCALE GENOMIC DNA]</scope>
    <source>
        <strain evidence="11 12">MUCL435</strain>
    </source>
</reference>
<dbReference type="PANTHER" id="PTHR43690">
    <property type="entry name" value="NARDILYSIN"/>
    <property type="match status" value="1"/>
</dbReference>
<dbReference type="GO" id="GO:0043171">
    <property type="term" value="P:peptide catabolic process"/>
    <property type="evidence" value="ECO:0007669"/>
    <property type="project" value="TreeGrafter"/>
</dbReference>
<proteinExistence type="inferred from homology"/>
<dbReference type="GO" id="GO:0004222">
    <property type="term" value="F:metalloendopeptidase activity"/>
    <property type="evidence" value="ECO:0007669"/>
    <property type="project" value="TreeGrafter"/>
</dbReference>
<dbReference type="Pfam" id="PF05193">
    <property type="entry name" value="Peptidase_M16_C"/>
    <property type="match status" value="1"/>
</dbReference>
<dbReference type="Pfam" id="PF16187">
    <property type="entry name" value="Peptidase_M16_M"/>
    <property type="match status" value="1"/>
</dbReference>
<keyword evidence="5" id="KW-0862">Zinc</keyword>
<dbReference type="GO" id="GO:0051603">
    <property type="term" value="P:proteolysis involved in protein catabolic process"/>
    <property type="evidence" value="ECO:0007669"/>
    <property type="project" value="TreeGrafter"/>
</dbReference>
<evidence type="ECO:0000256" key="5">
    <source>
        <dbReference type="ARBA" id="ARBA00022833"/>
    </source>
</evidence>
<dbReference type="Proteomes" id="UP000308671">
    <property type="component" value="Unassembled WGS sequence"/>
</dbReference>
<dbReference type="InterPro" id="IPR050626">
    <property type="entry name" value="Peptidase_M16"/>
</dbReference>
<evidence type="ECO:0000313" key="12">
    <source>
        <dbReference type="Proteomes" id="UP000308671"/>
    </source>
</evidence>
<dbReference type="Gene3D" id="3.30.830.10">
    <property type="entry name" value="Metalloenzyme, LuxS/M16 peptidase-like"/>
    <property type="match status" value="4"/>
</dbReference>
<protein>
    <recommendedName>
        <fullName evidence="13">Peptidase M16 N-terminal domain-containing protein</fullName>
    </recommendedName>
</protein>
<evidence type="ECO:0000256" key="2">
    <source>
        <dbReference type="ARBA" id="ARBA00022670"/>
    </source>
</evidence>
<keyword evidence="2" id="KW-0645">Protease</keyword>
<dbReference type="GO" id="GO:0046872">
    <property type="term" value="F:metal ion binding"/>
    <property type="evidence" value="ECO:0007669"/>
    <property type="project" value="UniProtKB-KW"/>
</dbReference>
<dbReference type="GO" id="GO:0005739">
    <property type="term" value="C:mitochondrion"/>
    <property type="evidence" value="ECO:0007669"/>
    <property type="project" value="TreeGrafter"/>
</dbReference>
<dbReference type="SUPFAM" id="SSF63411">
    <property type="entry name" value="LuxS/MPP-like metallohydrolase"/>
    <property type="match status" value="4"/>
</dbReference>
<dbReference type="OrthoDB" id="952271at2759"/>
<evidence type="ECO:0000259" key="7">
    <source>
        <dbReference type="Pfam" id="PF00675"/>
    </source>
</evidence>
<dbReference type="FunFam" id="3.30.830.10:FF:000004">
    <property type="entry name" value="Putative insulin-degrading enzyme"/>
    <property type="match status" value="1"/>
</dbReference>
<dbReference type="InterPro" id="IPR054734">
    <property type="entry name" value="PqqF-like_C_4"/>
</dbReference>
<keyword evidence="3" id="KW-0479">Metal-binding</keyword>
<comment type="similarity">
    <text evidence="1">Belongs to the peptidase M16 family.</text>
</comment>
<dbReference type="FunFam" id="3.30.830.10:FF:000005">
    <property type="entry name" value="nardilysin isoform X1"/>
    <property type="match status" value="1"/>
</dbReference>
<evidence type="ECO:0000313" key="11">
    <source>
        <dbReference type="EMBL" id="THV54883.1"/>
    </source>
</evidence>
<dbReference type="Pfam" id="PF00675">
    <property type="entry name" value="Peptidase_M16"/>
    <property type="match status" value="1"/>
</dbReference>
<name>A0A4S8R9T5_9HELO</name>
<dbReference type="GO" id="GO:0005829">
    <property type="term" value="C:cytosol"/>
    <property type="evidence" value="ECO:0007669"/>
    <property type="project" value="TreeGrafter"/>
</dbReference>
<evidence type="ECO:0000259" key="10">
    <source>
        <dbReference type="Pfam" id="PF22456"/>
    </source>
</evidence>
<dbReference type="InterPro" id="IPR007863">
    <property type="entry name" value="Peptidase_M16_C"/>
</dbReference>
<evidence type="ECO:0008006" key="13">
    <source>
        <dbReference type="Google" id="ProtNLM"/>
    </source>
</evidence>
<dbReference type="PANTHER" id="PTHR43690:SF18">
    <property type="entry name" value="INSULIN-DEGRADING ENZYME-RELATED"/>
    <property type="match status" value="1"/>
</dbReference>
<dbReference type="EMBL" id="PQXL01000018">
    <property type="protein sequence ID" value="THV54883.1"/>
    <property type="molecule type" value="Genomic_DNA"/>
</dbReference>
<sequence>MRESLHSGSVEYLSDRMEKPLLDDRLYRVIQLPNQLEILLIHDPDTDKAAAAMDVNVGSFSDPDDLPGTAHAVEHFCFMGTKKYPGENEYSTYLTKYGGNSNAYTATTSTNYYFELSASSMSNIPGSPTTVKQSNIPIAKDKAPLYGALDRFSQFFIQPLFLADTLDRELRAVDSEYKKNLQSDAWRLMQLSRSTSSDKHPMNKFAAGNYQCLHEIPVSRGVNVRKRFIEFYKAYYSANSMKLVVLGREPLQELESWVQELFSNVPNKNLHRLRWDTIPVLDEPELMTQIFVKPVMELRLLNIHFTYPDEEDLSESHPSRYLEHLIGHEGPGSALAYLKELGLADYLSAEASAQCPGTVIFCIETRLTEDGMQRYREVIKIIFQYIAMLKESPPLAWISDEMSRLAEVEFKFRQKLPPSRTVSGLAQAMQKACIPREHLLSPSLIRKFDPENIERGLSHLRPDNFRFFVVDQQFPGDWNATEKWYETEYKLKKIPEDFMQELWATSRAPVTERPSKVHLPAVNEFIPQRLEVERNDVPDPARHPTLIRHDDGVRVWFKKDDQFWVPKANIRLFLRSPVASVTPMNTIMTRLYADLVEDSLKEYTYNAEIAGLNYSISESAQGLNIEIDGFNDKMLVLLEKLLLGVRDLNIKKERFNVVKEKVRKAYKNFDYREPYRQINAFSRMLISERSWAPFEMLEELPAVTAEDLRSYSQELLRQMHIELLVHGNFYREEALRIAELVQSTLRPHRLPEAQWPPRRAIALPSGVNYLYERVLKNPDNVNHCLEYIISVGSVSDRVQRAKLLLFAQIANEPCFNTLRTKEQLGYIINSEASVYATVGTWCIIVQSERDCKYLEERCDAFLVKLEQNLRAMTDETFEELKIGLINKRLEKLKNLGQEALRFWNHITSEVFDFEQVYCDAENIEALTKNDIFEFFNQYIHPSSPTGAKLSIHLIAQASTGVSAAAKNTAAAENNTKVSTFNAEQEIIAVHDHEASVSSVKIPVKIVDVRAWKASLRLSAAATPVKSLSEFDEFGSKL</sequence>
<evidence type="ECO:0000256" key="1">
    <source>
        <dbReference type="ARBA" id="ARBA00007261"/>
    </source>
</evidence>
<evidence type="ECO:0000256" key="4">
    <source>
        <dbReference type="ARBA" id="ARBA00022801"/>
    </source>
</evidence>
<dbReference type="FunFam" id="3.30.830.10:FF:000003">
    <property type="entry name" value="Insulin-degrading enzyme"/>
    <property type="match status" value="1"/>
</dbReference>
<keyword evidence="4" id="KW-0378">Hydrolase</keyword>
<dbReference type="AlphaFoldDB" id="A0A4S8R9T5"/>
<keyword evidence="6" id="KW-0482">Metalloprotease</keyword>
<accession>A0A4S8R9T5</accession>
<organism evidence="11 12">
    <name type="scientific">Botrytis galanthina</name>
    <dbReference type="NCBI Taxonomy" id="278940"/>
    <lineage>
        <taxon>Eukaryota</taxon>
        <taxon>Fungi</taxon>
        <taxon>Dikarya</taxon>
        <taxon>Ascomycota</taxon>
        <taxon>Pezizomycotina</taxon>
        <taxon>Leotiomycetes</taxon>
        <taxon>Helotiales</taxon>
        <taxon>Sclerotiniaceae</taxon>
        <taxon>Botrytis</taxon>
    </lineage>
</organism>